<reference evidence="1 2" key="1">
    <citation type="submission" date="2019-07" db="EMBL/GenBank/DDBJ databases">
        <title>Description of 53C-WASEF.</title>
        <authorList>
            <person name="Pitt A."/>
            <person name="Hahn M.W."/>
        </authorList>
    </citation>
    <scope>NUCLEOTIDE SEQUENCE [LARGE SCALE GENOMIC DNA]</scope>
    <source>
        <strain evidence="1 2">53C-WASEF</strain>
    </source>
</reference>
<protein>
    <submittedName>
        <fullName evidence="1">Uncharacterized protein</fullName>
    </submittedName>
</protein>
<evidence type="ECO:0000313" key="1">
    <source>
        <dbReference type="EMBL" id="TSJ77534.1"/>
    </source>
</evidence>
<dbReference type="AlphaFoldDB" id="A0A556QLM7"/>
<proteinExistence type="predicted"/>
<accession>A0A556QLM7</accession>
<gene>
    <name evidence="1" type="ORF">FPL22_11675</name>
</gene>
<dbReference type="OrthoDB" id="199996at2"/>
<keyword evidence="2" id="KW-1185">Reference proteome</keyword>
<name>A0A556QLM7_9BACT</name>
<evidence type="ECO:0000313" key="2">
    <source>
        <dbReference type="Proteomes" id="UP000315648"/>
    </source>
</evidence>
<organism evidence="1 2">
    <name type="scientific">Rariglobus hedericola</name>
    <dbReference type="NCBI Taxonomy" id="2597822"/>
    <lineage>
        <taxon>Bacteria</taxon>
        <taxon>Pseudomonadati</taxon>
        <taxon>Verrucomicrobiota</taxon>
        <taxon>Opitutia</taxon>
        <taxon>Opitutales</taxon>
        <taxon>Opitutaceae</taxon>
        <taxon>Rariglobus</taxon>
    </lineage>
</organism>
<comment type="caution">
    <text evidence="1">The sequence shown here is derived from an EMBL/GenBank/DDBJ whole genome shotgun (WGS) entry which is preliminary data.</text>
</comment>
<dbReference type="Proteomes" id="UP000315648">
    <property type="component" value="Unassembled WGS sequence"/>
</dbReference>
<sequence length="83" mass="9129">MRLPKAGVKCPYTGLSRTTLNELCLPCAANDFRPVIRSAVVKRRGALRGVRLINVDSLFAHLNHLADQATAETHECRDADNQA</sequence>
<dbReference type="EMBL" id="VMBG01000002">
    <property type="protein sequence ID" value="TSJ77534.1"/>
    <property type="molecule type" value="Genomic_DNA"/>
</dbReference>